<sequence>MKKVMITLAGGMFVLLLTSFGIKKNIERIENNYHGNEYLEVLDDDYVLELTSIESMDGPEANRILRVNQIEVYEVEEDVNLGFDTKKYLPENFDPVEGLEYEKQLEYEESIVFKEVFGEIADDGVLNIQDIELYEVEM</sequence>
<name>A0A918R2F7_9FLAO</name>
<keyword evidence="2" id="KW-1185">Reference proteome</keyword>
<evidence type="ECO:0000313" key="2">
    <source>
        <dbReference type="Proteomes" id="UP000636004"/>
    </source>
</evidence>
<dbReference type="EMBL" id="BMWZ01000003">
    <property type="protein sequence ID" value="GGZ80016.1"/>
    <property type="molecule type" value="Genomic_DNA"/>
</dbReference>
<comment type="caution">
    <text evidence="1">The sequence shown here is derived from an EMBL/GenBank/DDBJ whole genome shotgun (WGS) entry which is preliminary data.</text>
</comment>
<reference evidence="1" key="2">
    <citation type="submission" date="2020-09" db="EMBL/GenBank/DDBJ databases">
        <authorList>
            <person name="Sun Q."/>
            <person name="Kim S."/>
        </authorList>
    </citation>
    <scope>NUCLEOTIDE SEQUENCE</scope>
    <source>
        <strain evidence="1">KCTC 12710</strain>
    </source>
</reference>
<protein>
    <submittedName>
        <fullName evidence="1">Uncharacterized protein</fullName>
    </submittedName>
</protein>
<organism evidence="1 2">
    <name type="scientific">Algibacter mikhailovii</name>
    <dbReference type="NCBI Taxonomy" id="425498"/>
    <lineage>
        <taxon>Bacteria</taxon>
        <taxon>Pseudomonadati</taxon>
        <taxon>Bacteroidota</taxon>
        <taxon>Flavobacteriia</taxon>
        <taxon>Flavobacteriales</taxon>
        <taxon>Flavobacteriaceae</taxon>
        <taxon>Algibacter</taxon>
    </lineage>
</organism>
<dbReference type="Proteomes" id="UP000636004">
    <property type="component" value="Unassembled WGS sequence"/>
</dbReference>
<dbReference type="RefSeq" id="WP_189360357.1">
    <property type="nucleotide sequence ID" value="NZ_BMWZ01000003.1"/>
</dbReference>
<reference evidence="1" key="1">
    <citation type="journal article" date="2014" name="Int. J. Syst. Evol. Microbiol.">
        <title>Complete genome sequence of Corynebacterium casei LMG S-19264T (=DSM 44701T), isolated from a smear-ripened cheese.</title>
        <authorList>
            <consortium name="US DOE Joint Genome Institute (JGI-PGF)"/>
            <person name="Walter F."/>
            <person name="Albersmeier A."/>
            <person name="Kalinowski J."/>
            <person name="Ruckert C."/>
        </authorList>
    </citation>
    <scope>NUCLEOTIDE SEQUENCE</scope>
    <source>
        <strain evidence="1">KCTC 12710</strain>
    </source>
</reference>
<accession>A0A918R2F7</accession>
<gene>
    <name evidence="1" type="ORF">GCM10007028_17010</name>
</gene>
<dbReference type="AlphaFoldDB" id="A0A918R2F7"/>
<proteinExistence type="predicted"/>
<evidence type="ECO:0000313" key="1">
    <source>
        <dbReference type="EMBL" id="GGZ80016.1"/>
    </source>
</evidence>